<dbReference type="InterPro" id="IPR035965">
    <property type="entry name" value="PAS-like_dom_sf"/>
</dbReference>
<dbReference type="CDD" id="cd00156">
    <property type="entry name" value="REC"/>
    <property type="match status" value="1"/>
</dbReference>
<dbReference type="Pfam" id="PF00512">
    <property type="entry name" value="HisKA"/>
    <property type="match status" value="1"/>
</dbReference>
<dbReference type="InterPro" id="IPR036890">
    <property type="entry name" value="HATPase_C_sf"/>
</dbReference>
<feature type="domain" description="Histidine kinase" evidence="11">
    <location>
        <begin position="455"/>
        <end position="670"/>
    </location>
</feature>
<protein>
    <recommendedName>
        <fullName evidence="2">histidine kinase</fullName>
        <ecNumber evidence="2">2.7.13.3</ecNumber>
    </recommendedName>
</protein>
<evidence type="ECO:0000256" key="5">
    <source>
        <dbReference type="ARBA" id="ARBA00022741"/>
    </source>
</evidence>
<dbReference type="SMART" id="SM00388">
    <property type="entry name" value="HisKA"/>
    <property type="match status" value="1"/>
</dbReference>
<dbReference type="PROSITE" id="PS50112">
    <property type="entry name" value="PAS"/>
    <property type="match status" value="2"/>
</dbReference>
<keyword evidence="4" id="KW-0808">Transferase</keyword>
<evidence type="ECO:0000259" key="11">
    <source>
        <dbReference type="PROSITE" id="PS50109"/>
    </source>
</evidence>
<dbReference type="InterPro" id="IPR005467">
    <property type="entry name" value="His_kinase_dom"/>
</dbReference>
<name>A0A7C3WME6_9BACT</name>
<feature type="domain" description="PAS" evidence="13">
    <location>
        <begin position="192"/>
        <end position="243"/>
    </location>
</feature>
<dbReference type="SUPFAM" id="SSF55874">
    <property type="entry name" value="ATPase domain of HSP90 chaperone/DNA topoisomerase II/histidine kinase"/>
    <property type="match status" value="1"/>
</dbReference>
<feature type="domain" description="PAS" evidence="13">
    <location>
        <begin position="312"/>
        <end position="385"/>
    </location>
</feature>
<evidence type="ECO:0000259" key="14">
    <source>
        <dbReference type="PROSITE" id="PS50113"/>
    </source>
</evidence>
<dbReference type="Pfam" id="PF13426">
    <property type="entry name" value="PAS_9"/>
    <property type="match status" value="2"/>
</dbReference>
<dbReference type="GO" id="GO:0005524">
    <property type="term" value="F:ATP binding"/>
    <property type="evidence" value="ECO:0007669"/>
    <property type="project" value="UniProtKB-KW"/>
</dbReference>
<keyword evidence="5" id="KW-0547">Nucleotide-binding</keyword>
<dbReference type="PROSITE" id="PS50109">
    <property type="entry name" value="HIS_KIN"/>
    <property type="match status" value="1"/>
</dbReference>
<feature type="domain" description="Response regulatory" evidence="12">
    <location>
        <begin position="689"/>
        <end position="809"/>
    </location>
</feature>
<dbReference type="PANTHER" id="PTHR43065:SF42">
    <property type="entry name" value="TWO-COMPONENT SENSOR PPRA"/>
    <property type="match status" value="1"/>
</dbReference>
<comment type="caution">
    <text evidence="15">The sequence shown here is derived from an EMBL/GenBank/DDBJ whole genome shotgun (WGS) entry which is preliminary data.</text>
</comment>
<keyword evidence="8" id="KW-0902">Two-component regulatory system</keyword>
<dbReference type="InterPro" id="IPR004358">
    <property type="entry name" value="Sig_transdc_His_kin-like_C"/>
</dbReference>
<dbReference type="SUPFAM" id="SSF47384">
    <property type="entry name" value="Homodimeric domain of signal transducing histidine kinase"/>
    <property type="match status" value="1"/>
</dbReference>
<evidence type="ECO:0000256" key="3">
    <source>
        <dbReference type="ARBA" id="ARBA00022553"/>
    </source>
</evidence>
<dbReference type="PROSITE" id="PS50110">
    <property type="entry name" value="RESPONSE_REGULATORY"/>
    <property type="match status" value="1"/>
</dbReference>
<comment type="catalytic activity">
    <reaction evidence="1">
        <text>ATP + protein L-histidine = ADP + protein N-phospho-L-histidine.</text>
        <dbReference type="EC" id="2.7.13.3"/>
    </reaction>
</comment>
<dbReference type="GO" id="GO:0006355">
    <property type="term" value="P:regulation of DNA-templated transcription"/>
    <property type="evidence" value="ECO:0007669"/>
    <property type="project" value="InterPro"/>
</dbReference>
<dbReference type="EMBL" id="DTHB01000042">
    <property type="protein sequence ID" value="HGB14592.1"/>
    <property type="molecule type" value="Genomic_DNA"/>
</dbReference>
<evidence type="ECO:0000259" key="13">
    <source>
        <dbReference type="PROSITE" id="PS50112"/>
    </source>
</evidence>
<evidence type="ECO:0000256" key="4">
    <source>
        <dbReference type="ARBA" id="ARBA00022679"/>
    </source>
</evidence>
<dbReference type="InterPro" id="IPR036097">
    <property type="entry name" value="HisK_dim/P_sf"/>
</dbReference>
<dbReference type="InterPro" id="IPR001789">
    <property type="entry name" value="Sig_transdc_resp-reg_receiver"/>
</dbReference>
<dbReference type="Gene3D" id="3.30.450.20">
    <property type="entry name" value="PAS domain"/>
    <property type="match status" value="3"/>
</dbReference>
<dbReference type="SMART" id="SM00448">
    <property type="entry name" value="REC"/>
    <property type="match status" value="1"/>
</dbReference>
<dbReference type="NCBIfam" id="TIGR00229">
    <property type="entry name" value="sensory_box"/>
    <property type="match status" value="3"/>
</dbReference>
<feature type="transmembrane region" description="Helical" evidence="10">
    <location>
        <begin position="48"/>
        <end position="66"/>
    </location>
</feature>
<dbReference type="InterPro" id="IPR011006">
    <property type="entry name" value="CheY-like_superfamily"/>
</dbReference>
<dbReference type="Pfam" id="PF00072">
    <property type="entry name" value="Response_reg"/>
    <property type="match status" value="1"/>
</dbReference>
<dbReference type="Pfam" id="PF02518">
    <property type="entry name" value="HATPase_c"/>
    <property type="match status" value="1"/>
</dbReference>
<keyword evidence="10" id="KW-1133">Transmembrane helix</keyword>
<gene>
    <name evidence="15" type="ORF">ENV62_05080</name>
</gene>
<dbReference type="EC" id="2.7.13.3" evidence="2"/>
<evidence type="ECO:0000256" key="2">
    <source>
        <dbReference type="ARBA" id="ARBA00012438"/>
    </source>
</evidence>
<keyword evidence="10" id="KW-0812">Transmembrane</keyword>
<dbReference type="InterPro" id="IPR003661">
    <property type="entry name" value="HisK_dim/P_dom"/>
</dbReference>
<evidence type="ECO:0000256" key="8">
    <source>
        <dbReference type="ARBA" id="ARBA00023012"/>
    </source>
</evidence>
<feature type="domain" description="PAC" evidence="14">
    <location>
        <begin position="148"/>
        <end position="198"/>
    </location>
</feature>
<feature type="modified residue" description="4-aspartylphosphate" evidence="9">
    <location>
        <position position="743"/>
    </location>
</feature>
<dbReference type="InterPro" id="IPR001610">
    <property type="entry name" value="PAC"/>
</dbReference>
<dbReference type="GO" id="GO:0000155">
    <property type="term" value="F:phosphorelay sensor kinase activity"/>
    <property type="evidence" value="ECO:0007669"/>
    <property type="project" value="InterPro"/>
</dbReference>
<evidence type="ECO:0000256" key="1">
    <source>
        <dbReference type="ARBA" id="ARBA00000085"/>
    </source>
</evidence>
<dbReference type="PRINTS" id="PR00344">
    <property type="entry name" value="BCTRLSENSOR"/>
</dbReference>
<dbReference type="SUPFAM" id="SSF55785">
    <property type="entry name" value="PYP-like sensor domain (PAS domain)"/>
    <property type="match status" value="3"/>
</dbReference>
<evidence type="ECO:0000259" key="12">
    <source>
        <dbReference type="PROSITE" id="PS50110"/>
    </source>
</evidence>
<dbReference type="InterPro" id="IPR013767">
    <property type="entry name" value="PAS_fold"/>
</dbReference>
<dbReference type="CDD" id="cd00082">
    <property type="entry name" value="HisKA"/>
    <property type="match status" value="1"/>
</dbReference>
<keyword evidence="6" id="KW-0418">Kinase</keyword>
<dbReference type="InterPro" id="IPR000700">
    <property type="entry name" value="PAS-assoc_C"/>
</dbReference>
<dbReference type="PROSITE" id="PS50113">
    <property type="entry name" value="PAC"/>
    <property type="match status" value="3"/>
</dbReference>
<dbReference type="SMART" id="SM00387">
    <property type="entry name" value="HATPase_c"/>
    <property type="match status" value="1"/>
</dbReference>
<dbReference type="SUPFAM" id="SSF52172">
    <property type="entry name" value="CheY-like"/>
    <property type="match status" value="1"/>
</dbReference>
<feature type="domain" description="PAC" evidence="14">
    <location>
        <begin position="390"/>
        <end position="442"/>
    </location>
</feature>
<proteinExistence type="predicted"/>
<dbReference type="PANTHER" id="PTHR43065">
    <property type="entry name" value="SENSOR HISTIDINE KINASE"/>
    <property type="match status" value="1"/>
</dbReference>
<keyword evidence="3 9" id="KW-0597">Phosphoprotein</keyword>
<dbReference type="AlphaFoldDB" id="A0A7C3WME6"/>
<dbReference type="SMART" id="SM00091">
    <property type="entry name" value="PAS"/>
    <property type="match status" value="3"/>
</dbReference>
<evidence type="ECO:0000256" key="9">
    <source>
        <dbReference type="PROSITE-ProRule" id="PRU00169"/>
    </source>
</evidence>
<dbReference type="InterPro" id="IPR003594">
    <property type="entry name" value="HATPase_dom"/>
</dbReference>
<organism evidence="15">
    <name type="scientific">Desulfobacca acetoxidans</name>
    <dbReference type="NCBI Taxonomy" id="60893"/>
    <lineage>
        <taxon>Bacteria</taxon>
        <taxon>Pseudomonadati</taxon>
        <taxon>Thermodesulfobacteriota</taxon>
        <taxon>Desulfobaccia</taxon>
        <taxon>Desulfobaccales</taxon>
        <taxon>Desulfobaccaceae</taxon>
        <taxon>Desulfobacca</taxon>
    </lineage>
</organism>
<evidence type="ECO:0000256" key="10">
    <source>
        <dbReference type="SAM" id="Phobius"/>
    </source>
</evidence>
<dbReference type="Gene3D" id="1.10.287.130">
    <property type="match status" value="1"/>
</dbReference>
<reference evidence="15" key="1">
    <citation type="journal article" date="2020" name="mSystems">
        <title>Genome- and Community-Level Interaction Insights into Carbon Utilization and Element Cycling Functions of Hydrothermarchaeota in Hydrothermal Sediment.</title>
        <authorList>
            <person name="Zhou Z."/>
            <person name="Liu Y."/>
            <person name="Xu W."/>
            <person name="Pan J."/>
            <person name="Luo Z.H."/>
            <person name="Li M."/>
        </authorList>
    </citation>
    <scope>NUCLEOTIDE SEQUENCE [LARGE SCALE GENOMIC DNA]</scope>
    <source>
        <strain evidence="15">SpSt-776</strain>
    </source>
</reference>
<dbReference type="Pfam" id="PF00989">
    <property type="entry name" value="PAS"/>
    <property type="match status" value="1"/>
</dbReference>
<dbReference type="SMART" id="SM00086">
    <property type="entry name" value="PAC"/>
    <property type="match status" value="3"/>
</dbReference>
<evidence type="ECO:0000313" key="15">
    <source>
        <dbReference type="EMBL" id="HGB14592.1"/>
    </source>
</evidence>
<dbReference type="CDD" id="cd00130">
    <property type="entry name" value="PAS"/>
    <property type="match status" value="3"/>
</dbReference>
<dbReference type="InterPro" id="IPR000014">
    <property type="entry name" value="PAS"/>
</dbReference>
<dbReference type="Gene3D" id="3.30.565.10">
    <property type="entry name" value="Histidine kinase-like ATPase, C-terminal domain"/>
    <property type="match status" value="1"/>
</dbReference>
<evidence type="ECO:0000256" key="6">
    <source>
        <dbReference type="ARBA" id="ARBA00022777"/>
    </source>
</evidence>
<keyword evidence="10" id="KW-0472">Membrane</keyword>
<feature type="domain" description="PAC" evidence="14">
    <location>
        <begin position="262"/>
        <end position="311"/>
    </location>
</feature>
<accession>A0A7C3WME6</accession>
<evidence type="ECO:0000256" key="7">
    <source>
        <dbReference type="ARBA" id="ARBA00022840"/>
    </source>
</evidence>
<feature type="transmembrane region" description="Helical" evidence="10">
    <location>
        <begin position="7"/>
        <end position="28"/>
    </location>
</feature>
<dbReference type="Gene3D" id="3.40.50.2300">
    <property type="match status" value="1"/>
</dbReference>
<sequence>MKTGLKIVLLALMTGILFWFFGSVLDHLLFYPSQSLWVRLLNIGPRGYLQIFLVIFLFLIYGLCIFKEVSDQAKMLKLFTDLINQSNDAIFIIDASTGEFKYFNDKALIGLKIDKKELAKKKFNEIDRVLQHASWNTFIQEIRQKPYMLYESHYIRKDGSAFPVEVNIKSAFHGGTEYLLAVCRDITERKRAEERYQTIIRTTKDGFFLTDSLGNFLDINEAYCRMTHYRHDELMQMNVFDLFEAREEIQQRFYRIAVLGSDIFEGRLRSKEGQSLLVEASVNYIPTAGGRYFGFLRDITERKQMEEALSAEKERLAVTLRSISEGVIATDTKGRVVLMNNVAEKLTGWEQEKAQGLPVSEVMHLIDQHAGIRGENPVQQVLQTGQPVNLPIHTILLARDGTERLLAASAAPIIDWHQQIIGAVMVFQDKTLERLTEREMLKIEKLSSLGLMAGGIAHDLNNVLAVILGNISLASLEVKDELTRKSLAEAEKAGLRARDLAKQLLVFARGGTPVKELVTIGEVIQDSAKLACAGTPVRCEVSAPPDLWPVEVDPGQISQVIQNLVINAVQAMPQGGEVRLSCENVILSKDNPLTLRPGNYLKIAVQDQGVGIWPDHLPKIFDPYFTTKQKGSGLGLATAYAIIKNHEGHITVDSTVGKGTTFFIYLPAAKKEYRPKPELTAEVRKGRGKILVMDDEEQIRTTMRLILEYLGYEAELVEDGGKALARYSAAKDAGQPFDAVIVDLTVPGSMGGRELIQRLRQVDPEVKALVFSGYADDPIMSHFEEFGFRGFIRKPYSIQDVSEALHKVLH</sequence>
<keyword evidence="7" id="KW-0067">ATP-binding</keyword>